<name>A0A8H3HUH6_9AGAM</name>
<proteinExistence type="predicted"/>
<dbReference type="EMBL" id="CAJMWT010009024">
    <property type="protein sequence ID" value="CAE6536580.1"/>
    <property type="molecule type" value="Genomic_DNA"/>
</dbReference>
<dbReference type="Proteomes" id="UP000663843">
    <property type="component" value="Unassembled WGS sequence"/>
</dbReference>
<evidence type="ECO:0000313" key="2">
    <source>
        <dbReference type="Proteomes" id="UP000663843"/>
    </source>
</evidence>
<reference evidence="1" key="1">
    <citation type="submission" date="2021-01" db="EMBL/GenBank/DDBJ databases">
        <authorList>
            <person name="Kaushik A."/>
        </authorList>
    </citation>
    <scope>NUCLEOTIDE SEQUENCE</scope>
    <source>
        <strain evidence="1">AG2-2IIIB</strain>
    </source>
</reference>
<gene>
    <name evidence="1" type="ORF">RDB_LOCUS187475</name>
</gene>
<accession>A0A8H3HUH6</accession>
<organism evidence="1 2">
    <name type="scientific">Rhizoctonia solani</name>
    <dbReference type="NCBI Taxonomy" id="456999"/>
    <lineage>
        <taxon>Eukaryota</taxon>
        <taxon>Fungi</taxon>
        <taxon>Dikarya</taxon>
        <taxon>Basidiomycota</taxon>
        <taxon>Agaricomycotina</taxon>
        <taxon>Agaricomycetes</taxon>
        <taxon>Cantharellales</taxon>
        <taxon>Ceratobasidiaceae</taxon>
        <taxon>Rhizoctonia</taxon>
    </lineage>
</organism>
<protein>
    <submittedName>
        <fullName evidence="1">Uncharacterized protein</fullName>
    </submittedName>
</protein>
<sequence length="136" mass="15774">MDPYGPPLSEYPAVLLKCFPYTDPWTQEDTKQFLIIKQGIPDKKGTKPLGYYLGELEKYIAKHKLFSHYYGFFYASPHVMYKCQPKSGPTEKDDCSIRLADVGALTFGQYEEFAFKIDRGSLLRALWMYLRDLLPI</sequence>
<dbReference type="AlphaFoldDB" id="A0A8H3HUH6"/>
<evidence type="ECO:0000313" key="1">
    <source>
        <dbReference type="EMBL" id="CAE6536580.1"/>
    </source>
</evidence>
<comment type="caution">
    <text evidence="1">The sequence shown here is derived from an EMBL/GenBank/DDBJ whole genome shotgun (WGS) entry which is preliminary data.</text>
</comment>
<feature type="non-terminal residue" evidence="1">
    <location>
        <position position="1"/>
    </location>
</feature>